<reference evidence="9 10" key="1">
    <citation type="submission" date="2014-05" db="EMBL/GenBank/DDBJ databases">
        <title>Draft genome sequence of a rare smut relative, Tilletiaria anomala UBC 951.</title>
        <authorList>
            <consortium name="DOE Joint Genome Institute"/>
            <person name="Toome M."/>
            <person name="Kuo A."/>
            <person name="Henrissat B."/>
            <person name="Lipzen A."/>
            <person name="Tritt A."/>
            <person name="Yoshinaga Y."/>
            <person name="Zane M."/>
            <person name="Barry K."/>
            <person name="Grigoriev I.V."/>
            <person name="Spatafora J.W."/>
            <person name="Aimea M.C."/>
        </authorList>
    </citation>
    <scope>NUCLEOTIDE SEQUENCE [LARGE SCALE GENOMIC DNA]</scope>
    <source>
        <strain evidence="9 10">UBC 951</strain>
    </source>
</reference>
<dbReference type="EMBL" id="JMSN01000038">
    <property type="protein sequence ID" value="KDN45976.1"/>
    <property type="molecule type" value="Genomic_DNA"/>
</dbReference>
<feature type="region of interest" description="Disordered" evidence="3">
    <location>
        <begin position="827"/>
        <end position="846"/>
    </location>
</feature>
<dbReference type="InParanoid" id="A0A066VWX1"/>
<feature type="domain" description="Trs120/TRAPPC9 third Ig-like" evidence="7">
    <location>
        <begin position="1317"/>
        <end position="1468"/>
    </location>
</feature>
<evidence type="ECO:0000259" key="6">
    <source>
        <dbReference type="Pfam" id="PF26254"/>
    </source>
</evidence>
<dbReference type="RefSeq" id="XP_013243414.1">
    <property type="nucleotide sequence ID" value="XM_013387960.1"/>
</dbReference>
<feature type="region of interest" description="Disordered" evidence="3">
    <location>
        <begin position="186"/>
        <end position="229"/>
    </location>
</feature>
<feature type="region of interest" description="Disordered" evidence="3">
    <location>
        <begin position="410"/>
        <end position="441"/>
    </location>
</feature>
<dbReference type="STRING" id="1037660.A0A066VWX1"/>
<feature type="domain" description="Trs120/TRAPPC9 N-terminal" evidence="4">
    <location>
        <begin position="13"/>
        <end position="506"/>
    </location>
</feature>
<dbReference type="InterPro" id="IPR058563">
    <property type="entry name" value="Trs120_TRAPPC9_N"/>
</dbReference>
<protein>
    <recommendedName>
        <fullName evidence="11">Trs120-domain-containing protein</fullName>
    </recommendedName>
</protein>
<evidence type="ECO:0000256" key="3">
    <source>
        <dbReference type="SAM" id="MobiDB-lite"/>
    </source>
</evidence>
<proteinExistence type="predicted"/>
<dbReference type="Pfam" id="PF08626">
    <property type="entry name" value="TRAPPC9-Trs120"/>
    <property type="match status" value="1"/>
</dbReference>
<dbReference type="GO" id="GO:0005802">
    <property type="term" value="C:trans-Golgi network"/>
    <property type="evidence" value="ECO:0007669"/>
    <property type="project" value="TreeGrafter"/>
</dbReference>
<evidence type="ECO:0000256" key="2">
    <source>
        <dbReference type="ARBA" id="ARBA00023034"/>
    </source>
</evidence>
<sequence length="1649" mass="177703">MDYIPPCDLTGDLSFAAPAKIRVLLTPAVVPSSAGGPSSSAYSQRDFEKWADHVRSFASIKLSDLPRSTAGRAGPPQDSPLYRKGEIHLSFVTSYDPAHAFLAPFNLHRQVLGVIGIATVPRAASGNHASAVSPGGAGAGASTCNGHASSSSTADYGKLHHTPHALRNQHPGAVIHRVFAFDTSDAEQDAEGDADLGSGEALQGNDEDEDNLGELSKCGDTDDDGYDPEDEVEKANMKALQEQAAATGYGAGSGGFGSQAAEGLIVIPAMRKDQKDVKFYLRQLVTDFVCSLLDGLDSVVAGLKGSPLETPRETLDVGLEVSVANGSSSAGGTLPGANMDGGRSHTWELGAAASRASSLFSFGSSSSGPLSLGGAHANGIGGGQQPDVLSSFSSGMAGASSSAKSKTLKKVIDSTRGSAGSSSSNNSKRVQSMGGSGPTGEGRHTKVLADYCLLAGDLWSAISYYDLAMKWMGKERCLAGGQDAVWFASALEGWAVTKALMARLGKSVSERAPPSALTSTKDKEKKEKEKEKDGTAELPYEDLPWESIAEAYTVAIQIYAKCLAPLSVLMAEPARSVHNETPRDFTHPYIHANACVQYARFLLAVWSCRGWNGECFDQLIYGGVPLSLRAPLQGADRDDALLTPATFTIWSNDSGVRRSEIAAAASQALTLSVAALKPRDQVAILSSMTSVFGCIGFVRRETYLLRQLQNSVLAWLASALLAHGRQRPQAKETLRIRLGEVAPGMAVVWHSSPAQQHARSDFDAILMIAVQICETYGINVNREPVSGIPDTHVLAKARRARMHTSYGNPLLAGRAAPRHARAKRLSAVVGAEEEEGESRPQKASVRPADAQGEFGWIEQQIMLLKDTIGVAETLEDRLSMAFFGALLLRDYYQFLAAEEQWRLAQGLLRIWSNEKPPPGISVSYWGPAEPIARFEMLALSPPRAVQEQSYKALNPSVKAKDESVAGLSNPFFWNPLKGSFSSKTATLVQDELAEFAVTLYNPLEIALEFSSVKLSTSGCKFEAIASEVVVPPTSFHTLVLAGKPLETGSLTVRGVYLRLNGCKEQEFVMCQVDDNNEKRWIAWHADQDDRRTRLKTLGLEARMSINVQPEEEPKSKKSKYSLEHFIQCRVILNQPILEIESTSLVDGRLQIYEGETAELCVTLRNPSNLPVDYGVFSFSDTLSAAAQAALAEGGLHPSTVHALEWSLIKQPVLSREGVPKDFLIAAGESVPFLIKVLGKSGCSAATIELDYAHINGLGRGRSVTDEKKNWFTRKLALQFPVDVLKVVQPQSFHIRLLQVNDLTALMASNGIYTPSTAEETSALGDALVRAADEASGQQVCLVSMDVRNVHTHELELELRFSTDEHGKHVALKRVVNAGSSVRLAIPVDQIHLTEEKESAPIPTRSSRQFTVAREKLSEEETRRALVKFWHKEYIYERLQCFWTDMRTGQSGELAIRGQELTDVQLETLRRPALSLVLQVAQSSSGRAGQCRADVKDVEVEQFVNVSAKVTNRSGRPLKLLYRLTPLESASLDPNGAALAPDAQPLDGLVHPTDPVLSQVLLASGTLAAAVQPWPLPDGATATIDKSICFLAQGMYAFVAAVEEAPRFGQPVPPQQQGSSEAAASLKTSERLACISQNRLEVRAVRSCPP</sequence>
<dbReference type="InterPro" id="IPR058567">
    <property type="entry name" value="Ig_TRAPPC9_Trs120_3rd"/>
</dbReference>
<dbReference type="OrthoDB" id="27962at2759"/>
<comment type="caution">
    <text evidence="9">The sequence shown here is derived from an EMBL/GenBank/DDBJ whole genome shotgun (WGS) entry which is preliminary data.</text>
</comment>
<dbReference type="Pfam" id="PF26280">
    <property type="entry name" value="Ig_TRAPPC9-Trs120_2nd"/>
    <property type="match status" value="1"/>
</dbReference>
<evidence type="ECO:0008006" key="11">
    <source>
        <dbReference type="Google" id="ProtNLM"/>
    </source>
</evidence>
<dbReference type="Pfam" id="PF26254">
    <property type="entry name" value="Ig_TRAPPC9-Trs120_1st"/>
    <property type="match status" value="1"/>
</dbReference>
<feature type="compositionally biased region" description="Low complexity" evidence="3">
    <location>
        <begin position="417"/>
        <end position="427"/>
    </location>
</feature>
<dbReference type="InterPro" id="IPR058565">
    <property type="entry name" value="Ig_TRAPPC9_Trs120_1st"/>
</dbReference>
<evidence type="ECO:0000256" key="1">
    <source>
        <dbReference type="ARBA" id="ARBA00004555"/>
    </source>
</evidence>
<dbReference type="OMA" id="WIAWHAD"/>
<dbReference type="FunCoup" id="A0A066VWX1">
    <property type="interactions" value="52"/>
</dbReference>
<organism evidence="9 10">
    <name type="scientific">Tilletiaria anomala (strain ATCC 24038 / CBS 436.72 / UBC 951)</name>
    <dbReference type="NCBI Taxonomy" id="1037660"/>
    <lineage>
        <taxon>Eukaryota</taxon>
        <taxon>Fungi</taxon>
        <taxon>Dikarya</taxon>
        <taxon>Basidiomycota</taxon>
        <taxon>Ustilaginomycotina</taxon>
        <taxon>Exobasidiomycetes</taxon>
        <taxon>Georgefischeriales</taxon>
        <taxon>Tilletiariaceae</taxon>
        <taxon>Tilletiaria</taxon>
    </lineage>
</organism>
<dbReference type="Pfam" id="PF26251">
    <property type="entry name" value="TPR_TRAPPC9-Trs120"/>
    <property type="match status" value="1"/>
</dbReference>
<dbReference type="PANTHER" id="PTHR21512">
    <property type="entry name" value="TRAFFICKING PROTEIN PARTICLE COMPLEX SUBUNIT 9"/>
    <property type="match status" value="1"/>
</dbReference>
<dbReference type="InterPro" id="IPR058564">
    <property type="entry name" value="TPR_TRAPPC9_Trs120"/>
</dbReference>
<feature type="compositionally biased region" description="Basic and acidic residues" evidence="3">
    <location>
        <begin position="520"/>
        <end position="535"/>
    </location>
</feature>
<evidence type="ECO:0000259" key="8">
    <source>
        <dbReference type="Pfam" id="PF26283"/>
    </source>
</evidence>
<feature type="domain" description="Trs120/TRAPPC9 fourth Ig-like" evidence="8">
    <location>
        <begin position="1492"/>
        <end position="1616"/>
    </location>
</feature>
<dbReference type="Pfam" id="PF26282">
    <property type="entry name" value="Ig_TRAPPC9-Trs120_3rd"/>
    <property type="match status" value="1"/>
</dbReference>
<gene>
    <name evidence="9" type="ORF">K437DRAFT_256391</name>
</gene>
<dbReference type="Pfam" id="PF26283">
    <property type="entry name" value="Ig_TRAPPC9-Trs120_4th"/>
    <property type="match status" value="1"/>
</dbReference>
<feature type="region of interest" description="Disordered" evidence="3">
    <location>
        <begin position="126"/>
        <end position="169"/>
    </location>
</feature>
<evidence type="ECO:0000259" key="5">
    <source>
        <dbReference type="Pfam" id="PF26251"/>
    </source>
</evidence>
<dbReference type="GeneID" id="25264405"/>
<dbReference type="InterPro" id="IPR058568">
    <property type="entry name" value="Ig_TRAPPC9_Trs120_4th"/>
</dbReference>
<evidence type="ECO:0000313" key="9">
    <source>
        <dbReference type="EMBL" id="KDN45976.1"/>
    </source>
</evidence>
<name>A0A066VWX1_TILAU</name>
<dbReference type="HOGENOM" id="CLU_244240_0_0_1"/>
<dbReference type="PANTHER" id="PTHR21512:SF5">
    <property type="entry name" value="TRAFFICKING PROTEIN PARTICLE COMPLEX SUBUNIT 9"/>
    <property type="match status" value="1"/>
</dbReference>
<evidence type="ECO:0000259" key="4">
    <source>
        <dbReference type="Pfam" id="PF08626"/>
    </source>
</evidence>
<feature type="domain" description="Trs120/TRAPPC9 TPR region" evidence="5">
    <location>
        <begin position="590"/>
        <end position="914"/>
    </location>
</feature>
<keyword evidence="10" id="KW-1185">Reference proteome</keyword>
<evidence type="ECO:0000313" key="10">
    <source>
        <dbReference type="Proteomes" id="UP000027361"/>
    </source>
</evidence>
<accession>A0A066VWX1</accession>
<evidence type="ECO:0000259" key="7">
    <source>
        <dbReference type="Pfam" id="PF26282"/>
    </source>
</evidence>
<dbReference type="InterPro" id="IPR013935">
    <property type="entry name" value="Trs120_TRAPPC9"/>
</dbReference>
<comment type="subcellular location">
    <subcellularLocation>
        <location evidence="1">Golgi apparatus</location>
    </subcellularLocation>
</comment>
<keyword evidence="2" id="KW-0333">Golgi apparatus</keyword>
<feature type="domain" description="Trs120/TRAPPC9 first Ig-like" evidence="6">
    <location>
        <begin position="935"/>
        <end position="1131"/>
    </location>
</feature>
<feature type="region of interest" description="Disordered" evidence="3">
    <location>
        <begin position="511"/>
        <end position="535"/>
    </location>
</feature>
<dbReference type="Proteomes" id="UP000027361">
    <property type="component" value="Unassembled WGS sequence"/>
</dbReference>
<feature type="compositionally biased region" description="Polar residues" evidence="3">
    <location>
        <begin position="143"/>
        <end position="154"/>
    </location>
</feature>